<evidence type="ECO:0000256" key="3">
    <source>
        <dbReference type="ARBA" id="ARBA00023180"/>
    </source>
</evidence>
<dbReference type="Gene3D" id="3.80.10.10">
    <property type="entry name" value="Ribonuclease Inhibitor"/>
    <property type="match status" value="1"/>
</dbReference>
<feature type="transmembrane region" description="Helical" evidence="4">
    <location>
        <begin position="62"/>
        <end position="84"/>
    </location>
</feature>
<dbReference type="GeneID" id="20079305"/>
<evidence type="ECO:0000256" key="1">
    <source>
        <dbReference type="ARBA" id="ARBA00022737"/>
    </source>
</evidence>
<feature type="transmembrane region" description="Helical" evidence="4">
    <location>
        <begin position="161"/>
        <end position="181"/>
    </location>
</feature>
<dbReference type="OrthoDB" id="78056at2759"/>
<organism evidence="6">
    <name type="scientific">Aphanomyces invadans</name>
    <dbReference type="NCBI Taxonomy" id="157072"/>
    <lineage>
        <taxon>Eukaryota</taxon>
        <taxon>Sar</taxon>
        <taxon>Stramenopiles</taxon>
        <taxon>Oomycota</taxon>
        <taxon>Saprolegniomycetes</taxon>
        <taxon>Saprolegniales</taxon>
        <taxon>Verrucalvaceae</taxon>
        <taxon>Aphanomyces</taxon>
    </lineage>
</organism>
<feature type="domain" description="LNR" evidence="5">
    <location>
        <begin position="611"/>
        <end position="642"/>
    </location>
</feature>
<dbReference type="AlphaFoldDB" id="A0A024UN11"/>
<accession>A0A024UN11</accession>
<evidence type="ECO:0000259" key="5">
    <source>
        <dbReference type="Pfam" id="PF00066"/>
    </source>
</evidence>
<keyword evidence="3" id="KW-0325">Glycoprotein</keyword>
<keyword evidence="4" id="KW-1133">Transmembrane helix</keyword>
<dbReference type="VEuPathDB" id="FungiDB:H310_02255"/>
<evidence type="ECO:0000256" key="2">
    <source>
        <dbReference type="ARBA" id="ARBA00023157"/>
    </source>
</evidence>
<reference evidence="6" key="1">
    <citation type="submission" date="2013-12" db="EMBL/GenBank/DDBJ databases">
        <title>The Genome Sequence of Aphanomyces invadans NJM9701.</title>
        <authorList>
            <consortium name="The Broad Institute Genomics Platform"/>
            <person name="Russ C."/>
            <person name="Tyler B."/>
            <person name="van West P."/>
            <person name="Dieguez-Uribeondo J."/>
            <person name="Young S.K."/>
            <person name="Zeng Q."/>
            <person name="Gargeya S."/>
            <person name="Fitzgerald M."/>
            <person name="Abouelleil A."/>
            <person name="Alvarado L."/>
            <person name="Chapman S.B."/>
            <person name="Gainer-Dewar J."/>
            <person name="Goldberg J."/>
            <person name="Griggs A."/>
            <person name="Gujja S."/>
            <person name="Hansen M."/>
            <person name="Howarth C."/>
            <person name="Imamovic A."/>
            <person name="Ireland A."/>
            <person name="Larimer J."/>
            <person name="McCowan C."/>
            <person name="Murphy C."/>
            <person name="Pearson M."/>
            <person name="Poon T.W."/>
            <person name="Priest M."/>
            <person name="Roberts A."/>
            <person name="Saif S."/>
            <person name="Shea T."/>
            <person name="Sykes S."/>
            <person name="Wortman J."/>
            <person name="Nusbaum C."/>
            <person name="Birren B."/>
        </authorList>
    </citation>
    <scope>NUCLEOTIDE SEQUENCE [LARGE SCALE GENOMIC DNA]</scope>
    <source>
        <strain evidence="6">NJM9701</strain>
    </source>
</reference>
<keyword evidence="1" id="KW-0677">Repeat</keyword>
<dbReference type="Gene3D" id="3.30.300.320">
    <property type="match status" value="1"/>
</dbReference>
<keyword evidence="4" id="KW-0472">Membrane</keyword>
<keyword evidence="4" id="KW-0812">Transmembrane</keyword>
<sequence>MRSIAVVPRERHDFSEQVSSTRLHHCIRMFTRVKHVVCGVYFAMLAFVFFKLSPSSAAAIHAYAPLVTACTYTALTLLHVGFVVRSCRRPPPPSSPSPPAATALKRRLTSFINKDELLSEANEWWWCNLSEDKHILVFHTVEVVCQSYKAFQVTQYVVDKWFVGAFLSCVALNLVVSPWFLVGRRSSATNHIVLSWFNSFIGFYLSCLLPLASLLAPVLKLLLVDWTLSSNHAWYTRVLLYCRIVVASSPLDYVVKLVMDVNTLVSLYRLAGALPPRSLQASTWSSRKKQPSRLLIERRTTTEKNTTAFKRRHHRRPPFVVWYAVCSVGCGVTVWVLCLQALFFRQPCPSTCQAATTPLLDLTCHCKYLHINCHVLRNQSLDVDAFIDPHDVGSSLFVLKVSRCDVRSGISNSTFAHQQSLNTVVFQFTKLRDWDAALPATLTSIQFRQCDFFSVPVSLQAKLPPLLTNLMFESTPLATLPEHLVDIWQPVTNLFFFNTSLTTTPTALSTLGNLQALYLTNHPWLTTVDDLWQAQLNHLTQLHSVNLGGNSLTELPTTLRSDIMLDVSSNPIAVLPRGFDTARLTSKMVLVGNTTYCNSSTDATVCGRAICAPGCMLWAVGDQLCDLACFTAACEYDRGDCDEYGLSPP</sequence>
<evidence type="ECO:0000256" key="4">
    <source>
        <dbReference type="SAM" id="Phobius"/>
    </source>
</evidence>
<dbReference type="InterPro" id="IPR000800">
    <property type="entry name" value="Notch_dom"/>
</dbReference>
<dbReference type="SUPFAM" id="SSF52058">
    <property type="entry name" value="L domain-like"/>
    <property type="match status" value="1"/>
</dbReference>
<gene>
    <name evidence="6" type="ORF">H310_02255</name>
</gene>
<feature type="transmembrane region" description="Helical" evidence="4">
    <location>
        <begin position="320"/>
        <end position="343"/>
    </location>
</feature>
<name>A0A024UN11_9STRA</name>
<dbReference type="Pfam" id="PF00066">
    <property type="entry name" value="Notch"/>
    <property type="match status" value="1"/>
</dbReference>
<protein>
    <recommendedName>
        <fullName evidence="5">LNR domain-containing protein</fullName>
    </recommendedName>
</protein>
<feature type="transmembrane region" description="Helical" evidence="4">
    <location>
        <begin position="32"/>
        <end position="50"/>
    </location>
</feature>
<dbReference type="RefSeq" id="XP_008863924.1">
    <property type="nucleotide sequence ID" value="XM_008865702.1"/>
</dbReference>
<evidence type="ECO:0000313" key="6">
    <source>
        <dbReference type="EMBL" id="ETW07831.1"/>
    </source>
</evidence>
<dbReference type="EMBL" id="KI913954">
    <property type="protein sequence ID" value="ETW07831.1"/>
    <property type="molecule type" value="Genomic_DNA"/>
</dbReference>
<dbReference type="InterPro" id="IPR032675">
    <property type="entry name" value="LRR_dom_sf"/>
</dbReference>
<keyword evidence="2" id="KW-1015">Disulfide bond</keyword>
<feature type="transmembrane region" description="Helical" evidence="4">
    <location>
        <begin position="201"/>
        <end position="223"/>
    </location>
</feature>
<proteinExistence type="predicted"/>